<feature type="compositionally biased region" description="Low complexity" evidence="1">
    <location>
        <begin position="1"/>
        <end position="11"/>
    </location>
</feature>
<reference evidence="2 3" key="1">
    <citation type="submission" date="2020-08" db="EMBL/GenBank/DDBJ databases">
        <title>Sequencing the genomes of 1000 actinobacteria strains.</title>
        <authorList>
            <person name="Klenk H.-P."/>
        </authorList>
    </citation>
    <scope>NUCLEOTIDE SEQUENCE [LARGE SCALE GENOMIC DNA]</scope>
    <source>
        <strain evidence="2 3">DSM 46659</strain>
    </source>
</reference>
<evidence type="ECO:0000256" key="1">
    <source>
        <dbReference type="SAM" id="MobiDB-lite"/>
    </source>
</evidence>
<dbReference type="EMBL" id="JACHDS010000001">
    <property type="protein sequence ID" value="MBB6172439.1"/>
    <property type="molecule type" value="Genomic_DNA"/>
</dbReference>
<protein>
    <submittedName>
        <fullName evidence="2">Uncharacterized protein</fullName>
    </submittedName>
</protein>
<evidence type="ECO:0000313" key="3">
    <source>
        <dbReference type="Proteomes" id="UP000546642"/>
    </source>
</evidence>
<accession>A0A7W9YHY8</accession>
<feature type="compositionally biased region" description="Low complexity" evidence="1">
    <location>
        <begin position="18"/>
        <end position="27"/>
    </location>
</feature>
<gene>
    <name evidence="2" type="ORF">HNR23_002499</name>
</gene>
<keyword evidence="3" id="KW-1185">Reference proteome</keyword>
<comment type="caution">
    <text evidence="2">The sequence shown here is derived from an EMBL/GenBank/DDBJ whole genome shotgun (WGS) entry which is preliminary data.</text>
</comment>
<evidence type="ECO:0000313" key="2">
    <source>
        <dbReference type="EMBL" id="MBB6172439.1"/>
    </source>
</evidence>
<name>A0A7W9YHY8_9ACTN</name>
<dbReference type="Proteomes" id="UP000546642">
    <property type="component" value="Unassembled WGS sequence"/>
</dbReference>
<dbReference type="AlphaFoldDB" id="A0A7W9YHY8"/>
<feature type="compositionally biased region" description="Polar residues" evidence="1">
    <location>
        <begin position="52"/>
        <end position="65"/>
    </location>
</feature>
<organism evidence="2 3">
    <name type="scientific">Nocardiopsis mwathae</name>
    <dbReference type="NCBI Taxonomy" id="1472723"/>
    <lineage>
        <taxon>Bacteria</taxon>
        <taxon>Bacillati</taxon>
        <taxon>Actinomycetota</taxon>
        <taxon>Actinomycetes</taxon>
        <taxon>Streptosporangiales</taxon>
        <taxon>Nocardiopsidaceae</taxon>
        <taxon>Nocardiopsis</taxon>
    </lineage>
</organism>
<sequence length="79" mass="7907">MPPTAPSRQASMPPPAAAAPHSPSTARTRPRSRTLTGAADDGEPDAGFGYPQRSSKAWMGTSTAGHSHERPGGGGSPGA</sequence>
<proteinExistence type="predicted"/>
<feature type="region of interest" description="Disordered" evidence="1">
    <location>
        <begin position="1"/>
        <end position="79"/>
    </location>
</feature>